<dbReference type="InterPro" id="IPR003594">
    <property type="entry name" value="HATPase_dom"/>
</dbReference>
<dbReference type="Pfam" id="PF07495">
    <property type="entry name" value="Y_Y_Y"/>
    <property type="match status" value="1"/>
</dbReference>
<dbReference type="Pfam" id="PF07494">
    <property type="entry name" value="Reg_prop"/>
    <property type="match status" value="4"/>
</dbReference>
<dbReference type="PROSITE" id="PS01124">
    <property type="entry name" value="HTH_ARAC_FAMILY_2"/>
    <property type="match status" value="1"/>
</dbReference>
<dbReference type="PROSITE" id="PS50110">
    <property type="entry name" value="RESPONSE_REGULATORY"/>
    <property type="match status" value="1"/>
</dbReference>
<dbReference type="Gene3D" id="1.10.10.60">
    <property type="entry name" value="Homeodomain-like"/>
    <property type="match status" value="1"/>
</dbReference>
<evidence type="ECO:0000313" key="16">
    <source>
        <dbReference type="EMBL" id="QHW01350.1"/>
    </source>
</evidence>
<dbReference type="Gene3D" id="3.30.565.10">
    <property type="entry name" value="Histidine kinase-like ATPase, C-terminal domain"/>
    <property type="match status" value="1"/>
</dbReference>
<evidence type="ECO:0000256" key="5">
    <source>
        <dbReference type="ARBA" id="ARBA00022741"/>
    </source>
</evidence>
<dbReference type="FunFam" id="3.30.565.10:FF:000037">
    <property type="entry name" value="Hybrid sensor histidine kinase/response regulator"/>
    <property type="match status" value="1"/>
</dbReference>
<dbReference type="Gene3D" id="2.130.10.10">
    <property type="entry name" value="YVTN repeat-like/Quinoprotein amine dehydrogenase"/>
    <property type="match status" value="2"/>
</dbReference>
<comment type="catalytic activity">
    <reaction evidence="1">
        <text>ATP + protein L-histidine = ADP + protein N-phospho-L-histidine.</text>
        <dbReference type="EC" id="2.7.13.3"/>
    </reaction>
</comment>
<evidence type="ECO:0000313" key="17">
    <source>
        <dbReference type="Proteomes" id="UP000464577"/>
    </source>
</evidence>
<protein>
    <recommendedName>
        <fullName evidence="2">histidine kinase</fullName>
        <ecNumber evidence="2">2.7.13.3</ecNumber>
    </recommendedName>
</protein>
<dbReference type="GO" id="GO:0005524">
    <property type="term" value="F:ATP binding"/>
    <property type="evidence" value="ECO:0007669"/>
    <property type="project" value="UniProtKB-KW"/>
</dbReference>
<keyword evidence="7" id="KW-0067">ATP-binding</keyword>
<keyword evidence="3 11" id="KW-0597">Phosphoprotein</keyword>
<feature type="domain" description="HTH araC/xylS-type" evidence="13">
    <location>
        <begin position="1262"/>
        <end position="1360"/>
    </location>
</feature>
<dbReference type="Proteomes" id="UP000464577">
    <property type="component" value="Chromosome"/>
</dbReference>
<dbReference type="EMBL" id="CP045997">
    <property type="protein sequence ID" value="QHW01350.1"/>
    <property type="molecule type" value="Genomic_DNA"/>
</dbReference>
<dbReference type="InterPro" id="IPR036890">
    <property type="entry name" value="HATPase_C_sf"/>
</dbReference>
<dbReference type="Pfam" id="PF02518">
    <property type="entry name" value="HATPase_c"/>
    <property type="match status" value="1"/>
</dbReference>
<evidence type="ECO:0000259" key="15">
    <source>
        <dbReference type="PROSITE" id="PS50110"/>
    </source>
</evidence>
<dbReference type="InterPro" id="IPR004358">
    <property type="entry name" value="Sig_transdc_His_kin-like_C"/>
</dbReference>
<dbReference type="InterPro" id="IPR011123">
    <property type="entry name" value="Y_Y_Y"/>
</dbReference>
<dbReference type="InterPro" id="IPR036097">
    <property type="entry name" value="HisK_dim/P_sf"/>
</dbReference>
<dbReference type="SUPFAM" id="SSF52172">
    <property type="entry name" value="CheY-like"/>
    <property type="match status" value="1"/>
</dbReference>
<dbReference type="Gene3D" id="2.60.40.10">
    <property type="entry name" value="Immunoglobulins"/>
    <property type="match status" value="1"/>
</dbReference>
<evidence type="ECO:0000256" key="10">
    <source>
        <dbReference type="ARBA" id="ARBA00023163"/>
    </source>
</evidence>
<accession>A0A6P1WBI7</accession>
<evidence type="ECO:0000256" key="8">
    <source>
        <dbReference type="ARBA" id="ARBA00023012"/>
    </source>
</evidence>
<evidence type="ECO:0000256" key="9">
    <source>
        <dbReference type="ARBA" id="ARBA00023015"/>
    </source>
</evidence>
<evidence type="ECO:0000256" key="3">
    <source>
        <dbReference type="ARBA" id="ARBA00022553"/>
    </source>
</evidence>
<dbReference type="InterPro" id="IPR018060">
    <property type="entry name" value="HTH_AraC"/>
</dbReference>
<dbReference type="SMART" id="SM00387">
    <property type="entry name" value="HATPase_c"/>
    <property type="match status" value="1"/>
</dbReference>
<dbReference type="InterPro" id="IPR011006">
    <property type="entry name" value="CheY-like_superfamily"/>
</dbReference>
<keyword evidence="6" id="KW-0418">Kinase</keyword>
<keyword evidence="10" id="KW-0804">Transcription</keyword>
<dbReference type="SMART" id="SM00342">
    <property type="entry name" value="HTH_ARAC"/>
    <property type="match status" value="1"/>
</dbReference>
<dbReference type="Gene3D" id="1.10.287.130">
    <property type="match status" value="1"/>
</dbReference>
<evidence type="ECO:0000256" key="4">
    <source>
        <dbReference type="ARBA" id="ARBA00022679"/>
    </source>
</evidence>
<evidence type="ECO:0000259" key="13">
    <source>
        <dbReference type="PROSITE" id="PS01124"/>
    </source>
</evidence>
<dbReference type="GO" id="GO:0043565">
    <property type="term" value="F:sequence-specific DNA binding"/>
    <property type="evidence" value="ECO:0007669"/>
    <property type="project" value="InterPro"/>
</dbReference>
<dbReference type="InterPro" id="IPR011110">
    <property type="entry name" value="Reg_prop"/>
</dbReference>
<dbReference type="InterPro" id="IPR005467">
    <property type="entry name" value="His_kinase_dom"/>
</dbReference>
<dbReference type="EC" id="2.7.13.3" evidence="2"/>
<keyword evidence="12" id="KW-1133">Transmembrane helix</keyword>
<dbReference type="InterPro" id="IPR013783">
    <property type="entry name" value="Ig-like_fold"/>
</dbReference>
<keyword evidence="5" id="KW-0547">Nucleotide-binding</keyword>
<evidence type="ECO:0000256" key="12">
    <source>
        <dbReference type="SAM" id="Phobius"/>
    </source>
</evidence>
<dbReference type="InterPro" id="IPR015943">
    <property type="entry name" value="WD40/YVTN_repeat-like_dom_sf"/>
</dbReference>
<dbReference type="GO" id="GO:0003700">
    <property type="term" value="F:DNA-binding transcription factor activity"/>
    <property type="evidence" value="ECO:0007669"/>
    <property type="project" value="InterPro"/>
</dbReference>
<evidence type="ECO:0000256" key="6">
    <source>
        <dbReference type="ARBA" id="ARBA00022777"/>
    </source>
</evidence>
<name>A0A6P1WBI7_9BACT</name>
<dbReference type="SUPFAM" id="SSF47384">
    <property type="entry name" value="Homodimeric domain of signal transducing histidine kinase"/>
    <property type="match status" value="1"/>
</dbReference>
<keyword evidence="9" id="KW-0805">Transcription regulation</keyword>
<keyword evidence="12" id="KW-0472">Membrane</keyword>
<keyword evidence="4" id="KW-0808">Transferase</keyword>
<dbReference type="SMART" id="SM00448">
    <property type="entry name" value="REC"/>
    <property type="match status" value="1"/>
</dbReference>
<dbReference type="PANTHER" id="PTHR43547">
    <property type="entry name" value="TWO-COMPONENT HISTIDINE KINASE"/>
    <property type="match status" value="1"/>
</dbReference>
<keyword evidence="8" id="KW-0902">Two-component regulatory system</keyword>
<dbReference type="PANTHER" id="PTHR43547:SF2">
    <property type="entry name" value="HYBRID SIGNAL TRANSDUCTION HISTIDINE KINASE C"/>
    <property type="match status" value="1"/>
</dbReference>
<evidence type="ECO:0000256" key="2">
    <source>
        <dbReference type="ARBA" id="ARBA00012438"/>
    </source>
</evidence>
<dbReference type="SMART" id="SM00388">
    <property type="entry name" value="HisKA"/>
    <property type="match status" value="1"/>
</dbReference>
<dbReference type="SUPFAM" id="SSF46689">
    <property type="entry name" value="Homeodomain-like"/>
    <property type="match status" value="1"/>
</dbReference>
<feature type="domain" description="Histidine kinase" evidence="14">
    <location>
        <begin position="843"/>
        <end position="1068"/>
    </location>
</feature>
<dbReference type="InterPro" id="IPR001789">
    <property type="entry name" value="Sig_transdc_resp-reg_receiver"/>
</dbReference>
<dbReference type="Pfam" id="PF00072">
    <property type="entry name" value="Response_reg"/>
    <property type="match status" value="1"/>
</dbReference>
<dbReference type="KEGG" id="senf:GJR95_17605"/>
<dbReference type="SUPFAM" id="SSF63829">
    <property type="entry name" value="Calcium-dependent phosphotriesterase"/>
    <property type="match status" value="3"/>
</dbReference>
<sequence>MSFVDEWRIDRNQRVWFLTHRVWLLLALTLVLVCPVALAQTTGIRFNHLSIKDGLSHNSVNSILQDSDGFMWFGTNDGLNKYDGYTFTVFQPNSATLTTSFHSNRVSGLCEDKAHRLWAVTEGSGLYEVDRKTGRMIPHTIRGQNAHRWNNQLSVFADSQGLLWLSTYNGLARYDPDRHYFRLYPSPHREMPIKSVFEDPQHRLWVATFKGLYAFSRETGSYKQLTWPAKNGQQPVFNSFYLDASQTLWLGTAGDGLFQLNLRSPSLQLIAYNPNGSINRYICLNAVRSDAQGRIWVGTTDGLQCVHPALHQVVTYRPEGNQPNGLSSTNIQTVYCDRSGTIWAGTDNGIDQQASNRKPFGVYQVKLSIGSANLLENKVNTLLIDQKNQLWLSNQHTVYRTDAAQKRPMAIPASAFGTTNQHTNYIFSMLPDSSAGIWFSTWDGLYHYHQPSNRYEGYPAEVPGQLISRAPNGNIWIGGEGGIASFNPRTHQYSYFKHEPGKKTGLPDKFVYALLASQTGDIWVGINGKGISRLDPETSHFTHYEAGLTAGQLNNNEVLTFYEDTKGIVWAGTNQGGLNRFDPRTGLFSHFTTQDGLPSNRVVGITGDKAGYLWVSTNKGLCRFDPRTKTIRTYDNNVGLASNEFLENAVFSHQNRLYFGSLNGLVSFSPDSIRENSNTFPVVLTDFKVMNQSRPLTDTIISLNHNENFLSFEFAALTYTLPQQSRYAYRLVGLDENWIQSGTRHFANYTNLTPGDYTFQVKASTSDGLWNDKKAVVHLTIRSPWWATYWAYFGYTLLAGGFILGYLRFQTERIRQRQEIELQRREAEQLKTVDELKNRFFANITHEFRTPLSLIISPVEKLLQETGINPLIRQTLSLVNRNAQQLLGLINQLLDLAKLEAASMPIVLMHGKVEDFVQQLVDSFQPAADQKGLLLTYTADSLLDEQQFDADKWSKIVLNLLSNAIKFTPSGGHITVSLKPLADSISKDQTTTLQFIVSDTGTGISAEALPYIFDRFYQVDTSHTRAYEGTGIGLALVKELTELIGGTIDVESQPGNGTTFTLLLPVQQATLEDGVPVSTLPSSHSLLTDRSPELLTSSSDDAVETALIDLTSAPLLLLVEDNQDLSGFLVNELATSYRIITASNGEEGWQLTQAELPDIVISDVMMPVMDGYELTRRIKSDPSTDHIAVLLLTAKASQPNRMMGLGEGADDYLSKPFHLGELQLRLRNQIRRQEKLREQYHQQLIQPDAVSLSAPAQNLFLDRIYKLLEENLSDNSLTVDWLADEMAMSRKTLYRKIDSLTHLAPNELIRHYRLRKAVDLLKSGHNATETAYLVGFKTPSHFSTVFKEYYKKTPSDFLSN</sequence>
<evidence type="ECO:0000259" key="14">
    <source>
        <dbReference type="PROSITE" id="PS50109"/>
    </source>
</evidence>
<dbReference type="CDD" id="cd00082">
    <property type="entry name" value="HisKA"/>
    <property type="match status" value="1"/>
</dbReference>
<dbReference type="Pfam" id="PF00512">
    <property type="entry name" value="HisKA"/>
    <property type="match status" value="1"/>
</dbReference>
<reference evidence="16 17" key="1">
    <citation type="submission" date="2019-11" db="EMBL/GenBank/DDBJ databases">
        <title>Spirosoma endbachense sp. nov., isolated from a natural salt meadow.</title>
        <authorList>
            <person name="Rojas J."/>
            <person name="Ambika Manirajan B."/>
            <person name="Ratering S."/>
            <person name="Suarez C."/>
            <person name="Geissler-Plaum R."/>
            <person name="Schnell S."/>
        </authorList>
    </citation>
    <scope>NUCLEOTIDE SEQUENCE [LARGE SCALE GENOMIC DNA]</scope>
    <source>
        <strain evidence="16 17">I-24</strain>
    </source>
</reference>
<feature type="modified residue" description="4-aspartylphosphate" evidence="11">
    <location>
        <position position="1163"/>
    </location>
</feature>
<dbReference type="PRINTS" id="PR00344">
    <property type="entry name" value="BCTRLSENSOR"/>
</dbReference>
<dbReference type="FunFam" id="1.10.287.130:FF:000045">
    <property type="entry name" value="Two-component system sensor histidine kinase/response regulator"/>
    <property type="match status" value="1"/>
</dbReference>
<dbReference type="InterPro" id="IPR009057">
    <property type="entry name" value="Homeodomain-like_sf"/>
</dbReference>
<proteinExistence type="predicted"/>
<evidence type="ECO:0000256" key="1">
    <source>
        <dbReference type="ARBA" id="ARBA00000085"/>
    </source>
</evidence>
<dbReference type="InterPro" id="IPR003661">
    <property type="entry name" value="HisK_dim/P_dom"/>
</dbReference>
<feature type="domain" description="Response regulatory" evidence="15">
    <location>
        <begin position="1115"/>
        <end position="1230"/>
    </location>
</feature>
<dbReference type="CDD" id="cd16922">
    <property type="entry name" value="HATPase_EvgS-ArcB-TorS-like"/>
    <property type="match status" value="1"/>
</dbReference>
<gene>
    <name evidence="16" type="ORF">GJR95_17605</name>
</gene>
<dbReference type="GO" id="GO:0000155">
    <property type="term" value="F:phosphorelay sensor kinase activity"/>
    <property type="evidence" value="ECO:0007669"/>
    <property type="project" value="InterPro"/>
</dbReference>
<dbReference type="PROSITE" id="PS50109">
    <property type="entry name" value="HIS_KIN"/>
    <property type="match status" value="1"/>
</dbReference>
<dbReference type="Pfam" id="PF12833">
    <property type="entry name" value="HTH_18"/>
    <property type="match status" value="1"/>
</dbReference>
<organism evidence="16 17">
    <name type="scientific">Spirosoma endbachense</name>
    <dbReference type="NCBI Taxonomy" id="2666025"/>
    <lineage>
        <taxon>Bacteria</taxon>
        <taxon>Pseudomonadati</taxon>
        <taxon>Bacteroidota</taxon>
        <taxon>Cytophagia</taxon>
        <taxon>Cytophagales</taxon>
        <taxon>Cytophagaceae</taxon>
        <taxon>Spirosoma</taxon>
    </lineage>
</organism>
<keyword evidence="12" id="KW-0812">Transmembrane</keyword>
<evidence type="ECO:0000256" key="11">
    <source>
        <dbReference type="PROSITE-ProRule" id="PRU00169"/>
    </source>
</evidence>
<evidence type="ECO:0000256" key="7">
    <source>
        <dbReference type="ARBA" id="ARBA00022840"/>
    </source>
</evidence>
<keyword evidence="17" id="KW-1185">Reference proteome</keyword>
<feature type="transmembrane region" description="Helical" evidence="12">
    <location>
        <begin position="789"/>
        <end position="807"/>
    </location>
</feature>
<dbReference type="SUPFAM" id="SSF55874">
    <property type="entry name" value="ATPase domain of HSP90 chaperone/DNA topoisomerase II/histidine kinase"/>
    <property type="match status" value="1"/>
</dbReference>
<dbReference type="Gene3D" id="3.40.50.2300">
    <property type="match status" value="1"/>
</dbReference>